<dbReference type="Proteomes" id="UP000029558">
    <property type="component" value="Plasmid pPSB1-2"/>
</dbReference>
<reference evidence="1 2" key="1">
    <citation type="journal article" date="2014" name="Genome Announc.">
        <title>Comparative Genome Analysis of Two Isolates of the Fish Pathogen Piscirickettsia salmonis from Different Hosts Reveals Major Differences in Virulence-Associated Secretion Systems.</title>
        <authorList>
            <person name="Bohle H."/>
            <person name="Henriquez P."/>
            <person name="Grothusen H."/>
            <person name="Navas E."/>
            <person name="Sandoval A."/>
            <person name="Bustamante F."/>
            <person name="Bustos P."/>
            <person name="Mancilla M."/>
        </authorList>
    </citation>
    <scope>NUCLEOTIDE SEQUENCE [LARGE SCALE GENOMIC DNA]</scope>
    <source>
        <strain evidence="2">B1-32597</strain>
    </source>
</reference>
<protein>
    <submittedName>
        <fullName evidence="1">Pentapeptide repeats family protein</fullName>
    </submittedName>
</protein>
<dbReference type="InterPro" id="IPR001646">
    <property type="entry name" value="5peptide_repeat"/>
</dbReference>
<dbReference type="PANTHER" id="PTHR14136:SF17">
    <property type="entry name" value="BTB_POZ DOMAIN-CONTAINING PROTEIN KCTD9"/>
    <property type="match status" value="1"/>
</dbReference>
<proteinExistence type="predicted"/>
<keyword evidence="1" id="KW-0614">Plasmid</keyword>
<dbReference type="RefSeq" id="WP_048876258.1">
    <property type="nucleotide sequence ID" value="NZ_CP012510.1"/>
</dbReference>
<geneLocation type="plasmid" evidence="1 2">
    <name>pPSB1-2</name>
</geneLocation>
<dbReference type="InterPro" id="IPR051082">
    <property type="entry name" value="Pentapeptide-BTB/POZ_domain"/>
</dbReference>
<dbReference type="AlphaFoldDB" id="A0AAC8VL97"/>
<dbReference type="Gene3D" id="2.160.20.80">
    <property type="entry name" value="E3 ubiquitin-protein ligase SopA"/>
    <property type="match status" value="2"/>
</dbReference>
<dbReference type="PANTHER" id="PTHR14136">
    <property type="entry name" value="BTB_POZ DOMAIN-CONTAINING PROTEIN KCTD9"/>
    <property type="match status" value="1"/>
</dbReference>
<accession>A0AAC8VL97</accession>
<organism evidence="1 2">
    <name type="scientific">Piscirickettsia salmonis</name>
    <dbReference type="NCBI Taxonomy" id="1238"/>
    <lineage>
        <taxon>Bacteria</taxon>
        <taxon>Pseudomonadati</taxon>
        <taxon>Pseudomonadota</taxon>
        <taxon>Gammaproteobacteria</taxon>
        <taxon>Thiotrichales</taxon>
        <taxon>Piscirickettsiaceae</taxon>
        <taxon>Piscirickettsia</taxon>
    </lineage>
</organism>
<dbReference type="Pfam" id="PF00805">
    <property type="entry name" value="Pentapeptide"/>
    <property type="match status" value="2"/>
</dbReference>
<dbReference type="EMBL" id="CP012510">
    <property type="protein sequence ID" value="ALB24416.1"/>
    <property type="molecule type" value="Genomic_DNA"/>
</dbReference>
<evidence type="ECO:0000313" key="2">
    <source>
        <dbReference type="Proteomes" id="UP000029558"/>
    </source>
</evidence>
<gene>
    <name evidence="1" type="ORF">KU39_2p13</name>
</gene>
<dbReference type="SUPFAM" id="SSF141571">
    <property type="entry name" value="Pentapeptide repeat-like"/>
    <property type="match status" value="2"/>
</dbReference>
<name>A0AAC8VL97_PISSA</name>
<evidence type="ECO:0000313" key="1">
    <source>
        <dbReference type="EMBL" id="ALB24416.1"/>
    </source>
</evidence>
<sequence length="264" mass="28301">MQIIEKAIQKSIETGYAINLYGWNLEGVDLRGLNLDGANLREANLHKANLEGVNLRGADLYHTDLSYANLSKANLSSMGWGSAIVAGAAYGGFVAAISKNIAGMSVGTSVLTGATVAAMVTFTKKLEGANVKVTNLFGANLSGANLTHTNCTGAYFIDTDLTNAKVSKTDLKYAMFSKISLEGTGLNFKDLVGDATPKSEGLMELPSVIYIPKVTGSYQYYERNHGYLSAHLPQEESTLNTPRLFEGSQQQECQEQSSSVNLTH</sequence>